<dbReference type="EMBL" id="RCMG01000045">
    <property type="protein sequence ID" value="KAG2866109.1"/>
    <property type="molecule type" value="Genomic_DNA"/>
</dbReference>
<organism evidence="7 8">
    <name type="scientific">Phytophthora cactorum</name>
    <dbReference type="NCBI Taxonomy" id="29920"/>
    <lineage>
        <taxon>Eukaryota</taxon>
        <taxon>Sar</taxon>
        <taxon>Stramenopiles</taxon>
        <taxon>Oomycota</taxon>
        <taxon>Peronosporomycetes</taxon>
        <taxon>Peronosporales</taxon>
        <taxon>Peronosporaceae</taxon>
        <taxon>Phytophthora</taxon>
    </lineage>
</organism>
<dbReference type="AlphaFoldDB" id="A0A329SNH0"/>
<dbReference type="EMBL" id="RCMV01000020">
    <property type="protein sequence ID" value="KAG3228153.1"/>
    <property type="molecule type" value="Genomic_DNA"/>
</dbReference>
<dbReference type="EMBL" id="RCMK01000059">
    <property type="protein sequence ID" value="KAG2951019.1"/>
    <property type="molecule type" value="Genomic_DNA"/>
</dbReference>
<evidence type="ECO:0000313" key="6">
    <source>
        <dbReference type="EMBL" id="KAG6973600.1"/>
    </source>
</evidence>
<reference evidence="6" key="3">
    <citation type="submission" date="2021-01" db="EMBL/GenBank/DDBJ databases">
        <title>Phytophthora aleatoria, a newly-described species from Pinus radiata is distinct from Phytophthora cactorum isolates based on comparative genomics.</title>
        <authorList>
            <person name="Mcdougal R."/>
            <person name="Panda P."/>
            <person name="Williams N."/>
            <person name="Studholme D.J."/>
        </authorList>
    </citation>
    <scope>NUCLEOTIDE SEQUENCE</scope>
    <source>
        <strain evidence="6">NZFS 3830</strain>
    </source>
</reference>
<accession>A0A329SNH0</accession>
<evidence type="ECO:0000313" key="3">
    <source>
        <dbReference type="EMBL" id="KAG2951019.1"/>
    </source>
</evidence>
<proteinExistence type="predicted"/>
<dbReference type="Proteomes" id="UP000251314">
    <property type="component" value="Unassembled WGS sequence"/>
</dbReference>
<dbReference type="Proteomes" id="UP000774804">
    <property type="component" value="Unassembled WGS sequence"/>
</dbReference>
<dbReference type="Proteomes" id="UP000697107">
    <property type="component" value="Unassembled WGS sequence"/>
</dbReference>
<dbReference type="EMBL" id="RCMI01000053">
    <property type="protein sequence ID" value="KAG2939161.1"/>
    <property type="molecule type" value="Genomic_DNA"/>
</dbReference>
<sequence>MEVDAATETRACAASVFNLYQEGLAPDQVLQLCFLRRRAPRKLRLERTRIEDEFVLPQPELKIASLVPPAGIPLEQLMANTSPVEQTCSSEGTASPTDIAIEEVRESARRYFLQPRQAAVEDARQWSALSESDWLQIHRSLQRSKQGRDDEMTRLTANAQVPDVADVCWILEQCPSDAFVSFVWDHLLLSLLHQCTGSSSSRYQRLFSLMVTHHSLASLSPKEFRAKVRARNLRQVDDAFGAEAELALIAIYRRQRDTTK</sequence>
<dbReference type="VEuPathDB" id="FungiDB:PC110_g5376"/>
<dbReference type="Proteomes" id="UP000760860">
    <property type="component" value="Unassembled WGS sequence"/>
</dbReference>
<evidence type="ECO:0000313" key="5">
    <source>
        <dbReference type="EMBL" id="KAG3228153.1"/>
    </source>
</evidence>
<dbReference type="Proteomes" id="UP000736787">
    <property type="component" value="Unassembled WGS sequence"/>
</dbReference>
<dbReference type="Proteomes" id="UP000688947">
    <property type="component" value="Unassembled WGS sequence"/>
</dbReference>
<comment type="caution">
    <text evidence="7">The sequence shown here is derived from an EMBL/GenBank/DDBJ whole genome shotgun (WGS) entry which is preliminary data.</text>
</comment>
<name>A0A329SNH0_9STRA</name>
<evidence type="ECO:0000313" key="4">
    <source>
        <dbReference type="EMBL" id="KAG2997306.1"/>
    </source>
</evidence>
<keyword evidence="8" id="KW-1185">Reference proteome</keyword>
<gene>
    <name evidence="6" type="ORF">JG687_00000808</name>
    <name evidence="7" type="ORF">PC110_g5376</name>
    <name evidence="1" type="ORF">PC113_g3101</name>
    <name evidence="2" type="ORF">PC115_g3272</name>
    <name evidence="3" type="ORF">PC117_g3923</name>
    <name evidence="4" type="ORF">PC118_g1987</name>
    <name evidence="5" type="ORF">PC129_g1294</name>
</gene>
<evidence type="ECO:0000313" key="7">
    <source>
        <dbReference type="EMBL" id="RAW38364.1"/>
    </source>
</evidence>
<reference evidence="1" key="2">
    <citation type="submission" date="2018-10" db="EMBL/GenBank/DDBJ databases">
        <title>Effector identification in a new, highly contiguous assembly of the strawberry crown rot pathogen Phytophthora cactorum.</title>
        <authorList>
            <person name="Armitage A.D."/>
            <person name="Nellist C.F."/>
            <person name="Bates H."/>
            <person name="Vickerstaff R.J."/>
            <person name="Harrison R.J."/>
        </authorList>
    </citation>
    <scope>NUCLEOTIDE SEQUENCE</scope>
    <source>
        <strain evidence="1">15-7</strain>
        <strain evidence="2">4032</strain>
        <strain evidence="3">4040</strain>
        <strain evidence="4">P415</strain>
        <strain evidence="5">P421</strain>
    </source>
</reference>
<reference evidence="7 8" key="1">
    <citation type="submission" date="2018-01" db="EMBL/GenBank/DDBJ databases">
        <title>Draft genome of the strawberry crown rot pathogen Phytophthora cactorum.</title>
        <authorList>
            <person name="Armitage A.D."/>
            <person name="Lysoe E."/>
            <person name="Nellist C.F."/>
            <person name="Harrison R.J."/>
            <person name="Brurberg M.B."/>
        </authorList>
    </citation>
    <scope>NUCLEOTIDE SEQUENCE [LARGE SCALE GENOMIC DNA]</scope>
    <source>
        <strain evidence="7 8">10300</strain>
    </source>
</reference>
<protein>
    <submittedName>
        <fullName evidence="7">Uncharacterized protein</fullName>
    </submittedName>
</protein>
<evidence type="ECO:0000313" key="1">
    <source>
        <dbReference type="EMBL" id="KAG2866109.1"/>
    </source>
</evidence>
<dbReference type="EMBL" id="MJFZ01000090">
    <property type="protein sequence ID" value="RAW38364.1"/>
    <property type="molecule type" value="Genomic_DNA"/>
</dbReference>
<evidence type="ECO:0000313" key="8">
    <source>
        <dbReference type="Proteomes" id="UP000251314"/>
    </source>
</evidence>
<dbReference type="EMBL" id="RCML01000027">
    <property type="protein sequence ID" value="KAG2997306.1"/>
    <property type="molecule type" value="Genomic_DNA"/>
</dbReference>
<evidence type="ECO:0000313" key="2">
    <source>
        <dbReference type="EMBL" id="KAG2939161.1"/>
    </source>
</evidence>
<dbReference type="Proteomes" id="UP000735874">
    <property type="component" value="Unassembled WGS sequence"/>
</dbReference>
<dbReference type="EMBL" id="JAENGZ010000017">
    <property type="protein sequence ID" value="KAG6973600.1"/>
    <property type="molecule type" value="Genomic_DNA"/>
</dbReference>
<dbReference type="OrthoDB" id="152136at2759"/>